<dbReference type="InterPro" id="IPR002686">
    <property type="entry name" value="Transposase_17"/>
</dbReference>
<evidence type="ECO:0000313" key="2">
    <source>
        <dbReference type="EMBL" id="MDH6065184.1"/>
    </source>
</evidence>
<dbReference type="Gene3D" id="3.30.70.1290">
    <property type="entry name" value="Transposase IS200-like"/>
    <property type="match status" value="1"/>
</dbReference>
<dbReference type="SUPFAM" id="SSF143422">
    <property type="entry name" value="Transposase IS200-like"/>
    <property type="match status" value="1"/>
</dbReference>
<accession>A0AA43H127</accession>
<dbReference type="GO" id="GO:0003677">
    <property type="term" value="F:DNA binding"/>
    <property type="evidence" value="ECO:0007669"/>
    <property type="project" value="InterPro"/>
</dbReference>
<dbReference type="InterPro" id="IPR036515">
    <property type="entry name" value="Transposase_17_sf"/>
</dbReference>
<proteinExistence type="predicted"/>
<protein>
    <submittedName>
        <fullName evidence="2">Transposase</fullName>
    </submittedName>
</protein>
<dbReference type="Pfam" id="PF01797">
    <property type="entry name" value="Y1_Tnp"/>
    <property type="match status" value="1"/>
</dbReference>
<dbReference type="GeneID" id="83685412"/>
<dbReference type="EMBL" id="JANQDL010000102">
    <property type="protein sequence ID" value="MDH6065184.1"/>
    <property type="molecule type" value="Genomic_DNA"/>
</dbReference>
<sequence>MCEVVNDNKWRIIPMEIMTNDMHLFFNVKLTTDLKSIITKFAGIAANHLRKKLAEFLVFIKLSTWDYVVSTAGNISREAVKNLLQPEDNKVVGFSLLYRFHSCTKVTMCFNYPL</sequence>
<reference evidence="2 3" key="1">
    <citation type="journal article" date="2023" name="J. Phycol.">
        <title>Chrysosporum ovalisporum is synonymous with the true-branching cyanobacterium Umezakia natans (Nostocales/Aphanizomenonaceae).</title>
        <authorList>
            <person name="McGregor G.B."/>
            <person name="Sendall B.C."/>
            <person name="Niiyama Y."/>
            <person name="Tuji A."/>
            <person name="Willis A."/>
        </authorList>
    </citation>
    <scope>NUCLEOTIDE SEQUENCE [LARGE SCALE GENOMIC DNA]</scope>
    <source>
        <strain evidence="2 3">FSS-62</strain>
    </source>
</reference>
<organism evidence="2 3">
    <name type="scientific">Umezakia ovalisporum FSS-62</name>
    <dbReference type="NCBI Taxonomy" id="2971776"/>
    <lineage>
        <taxon>Bacteria</taxon>
        <taxon>Bacillati</taxon>
        <taxon>Cyanobacteriota</taxon>
        <taxon>Cyanophyceae</taxon>
        <taxon>Nostocales</taxon>
        <taxon>Nodulariaceae</taxon>
        <taxon>Umezakia</taxon>
    </lineage>
</organism>
<evidence type="ECO:0000259" key="1">
    <source>
        <dbReference type="Pfam" id="PF01797"/>
    </source>
</evidence>
<dbReference type="GO" id="GO:0004803">
    <property type="term" value="F:transposase activity"/>
    <property type="evidence" value="ECO:0007669"/>
    <property type="project" value="InterPro"/>
</dbReference>
<gene>
    <name evidence="2" type="ORF">NWP23_15765</name>
</gene>
<dbReference type="RefSeq" id="WP_280650376.1">
    <property type="nucleotide sequence ID" value="NZ_JANQDL010000102.1"/>
</dbReference>
<dbReference type="Proteomes" id="UP001159370">
    <property type="component" value="Unassembled WGS sequence"/>
</dbReference>
<name>A0AA43H127_9CYAN</name>
<evidence type="ECO:0000313" key="3">
    <source>
        <dbReference type="Proteomes" id="UP001159370"/>
    </source>
</evidence>
<dbReference type="AlphaFoldDB" id="A0AA43H127"/>
<feature type="domain" description="Transposase IS200-like" evidence="1">
    <location>
        <begin position="2"/>
        <end position="82"/>
    </location>
</feature>
<dbReference type="GO" id="GO:0006313">
    <property type="term" value="P:DNA transposition"/>
    <property type="evidence" value="ECO:0007669"/>
    <property type="project" value="InterPro"/>
</dbReference>
<comment type="caution">
    <text evidence="2">The sequence shown here is derived from an EMBL/GenBank/DDBJ whole genome shotgun (WGS) entry which is preliminary data.</text>
</comment>